<evidence type="ECO:0000313" key="2">
    <source>
        <dbReference type="Proteomes" id="UP000050863"/>
    </source>
</evidence>
<dbReference type="STRING" id="280332.CQ12_39595"/>
<sequence>MVPFGGFLADRTKRRGYPRDRLHRLRPPAKGHIWQFGVTAMPYFRAEWFDIELARTKMLSGQVEFLDRLLVIAVESAGK</sequence>
<dbReference type="Proteomes" id="UP000050863">
    <property type="component" value="Unassembled WGS sequence"/>
</dbReference>
<reference evidence="1 2" key="1">
    <citation type="submission" date="2014-03" db="EMBL/GenBank/DDBJ databases">
        <title>Bradyrhizobium valentinum sp. nov., isolated from effective nodules of Lupinus mariae-josephae, a lupine endemic of basic-lime soils in Eastern Spain.</title>
        <authorList>
            <person name="Duran D."/>
            <person name="Rey L."/>
            <person name="Navarro A."/>
            <person name="Busquets A."/>
            <person name="Imperial J."/>
            <person name="Ruiz-Argueso T."/>
        </authorList>
    </citation>
    <scope>NUCLEOTIDE SEQUENCE [LARGE SCALE GENOMIC DNA]</scope>
    <source>
        <strain evidence="1 2">PAC68</strain>
    </source>
</reference>
<proteinExistence type="predicted"/>
<dbReference type="AlphaFoldDB" id="A0A0R3L661"/>
<evidence type="ECO:0000313" key="1">
    <source>
        <dbReference type="EMBL" id="KRR03415.1"/>
    </source>
</evidence>
<keyword evidence="2" id="KW-1185">Reference proteome</keyword>
<dbReference type="EMBL" id="LLXZ01000146">
    <property type="protein sequence ID" value="KRR03415.1"/>
    <property type="molecule type" value="Genomic_DNA"/>
</dbReference>
<protein>
    <submittedName>
        <fullName evidence="1">Uncharacterized protein</fullName>
    </submittedName>
</protein>
<name>A0A0R3L661_9BRAD</name>
<gene>
    <name evidence="1" type="ORF">CQ12_39595</name>
</gene>
<accession>A0A0R3L661</accession>
<comment type="caution">
    <text evidence="1">The sequence shown here is derived from an EMBL/GenBank/DDBJ whole genome shotgun (WGS) entry which is preliminary data.</text>
</comment>
<dbReference type="RefSeq" id="WP_057837748.1">
    <property type="nucleotide sequence ID" value="NZ_LLXZ01000146.1"/>
</dbReference>
<organism evidence="1 2">
    <name type="scientific">Bradyrhizobium jicamae</name>
    <dbReference type="NCBI Taxonomy" id="280332"/>
    <lineage>
        <taxon>Bacteria</taxon>
        <taxon>Pseudomonadati</taxon>
        <taxon>Pseudomonadota</taxon>
        <taxon>Alphaproteobacteria</taxon>
        <taxon>Hyphomicrobiales</taxon>
        <taxon>Nitrobacteraceae</taxon>
        <taxon>Bradyrhizobium</taxon>
    </lineage>
</organism>